<proteinExistence type="predicted"/>
<comment type="caution">
    <text evidence="2">The sequence shown here is derived from an EMBL/GenBank/DDBJ whole genome shotgun (WGS) entry which is preliminary data.</text>
</comment>
<organism evidence="2">
    <name type="scientific">mine drainage metagenome</name>
    <dbReference type="NCBI Taxonomy" id="410659"/>
    <lineage>
        <taxon>unclassified sequences</taxon>
        <taxon>metagenomes</taxon>
        <taxon>ecological metagenomes</taxon>
    </lineage>
</organism>
<evidence type="ECO:0000259" key="1">
    <source>
        <dbReference type="Pfam" id="PF12647"/>
    </source>
</evidence>
<name>A0A1J5SMU3_9ZZZZ</name>
<accession>A0A1J5SMU3</accession>
<dbReference type="Pfam" id="PF12647">
    <property type="entry name" value="RNHCP"/>
    <property type="match status" value="1"/>
</dbReference>
<gene>
    <name evidence="2" type="ORF">GALL_126400</name>
</gene>
<protein>
    <submittedName>
        <fullName evidence="2">RNHCP domain protein</fullName>
    </submittedName>
</protein>
<dbReference type="InterPro" id="IPR024439">
    <property type="entry name" value="RNHCP"/>
</dbReference>
<reference evidence="2" key="1">
    <citation type="submission" date="2016-10" db="EMBL/GenBank/DDBJ databases">
        <title>Sequence of Gallionella enrichment culture.</title>
        <authorList>
            <person name="Poehlein A."/>
            <person name="Muehling M."/>
            <person name="Daniel R."/>
        </authorList>
    </citation>
    <scope>NUCLEOTIDE SEQUENCE</scope>
</reference>
<sequence length="121" mass="13471">MSKSDFRYACHRDRSTSPSYLKCRHCGTEFSLDAPGTLHRNHCPWCLWSVHLDDTPGDRASDCGGSMEPIAVSARPDGEWLLVHRCCTCHAIHANRIAGDDSERELLALAVRPLARAPFPI</sequence>
<dbReference type="AlphaFoldDB" id="A0A1J5SMU3"/>
<evidence type="ECO:0000313" key="2">
    <source>
        <dbReference type="EMBL" id="OIR05328.1"/>
    </source>
</evidence>
<dbReference type="EMBL" id="MLJW01000051">
    <property type="protein sequence ID" value="OIR05328.1"/>
    <property type="molecule type" value="Genomic_DNA"/>
</dbReference>
<feature type="domain" description="RNHCP" evidence="1">
    <location>
        <begin position="21"/>
        <end position="107"/>
    </location>
</feature>